<dbReference type="Proteomes" id="UP000179807">
    <property type="component" value="Unassembled WGS sequence"/>
</dbReference>
<dbReference type="GeneID" id="94841247"/>
<sequence length="293" mass="33293">MVCIHLSHQIIFPKRPRFYLSSYIMIPTWLNNRLYFLKTQGRMNLASESRVDLSIFGNPELSKQFAMMKYLDLSRTPLTSVDGLVHNKRLKHFTANKSHINTLRNFRALRSVDSVCMLETPISKHPTFKLSLLLVIGDHLHTIDNQLISQSLRDKAKTYSPIAADLINAGWMAEYPCPPVETLNQLCQQYGIQPNPKATNPIDLQVYSYIDKNMYTGDFETTLQKLKRKHEEMLKQGQALFGLIDDDADNKNASTQITSILNAHGMNVDPNDDDAILETVKELCNQISAPSSP</sequence>
<gene>
    <name evidence="1" type="ORF">TRFO_29053</name>
</gene>
<dbReference type="VEuPathDB" id="TrichDB:TRFO_29053"/>
<organism evidence="1 2">
    <name type="scientific">Tritrichomonas foetus</name>
    <dbReference type="NCBI Taxonomy" id="1144522"/>
    <lineage>
        <taxon>Eukaryota</taxon>
        <taxon>Metamonada</taxon>
        <taxon>Parabasalia</taxon>
        <taxon>Tritrichomonadida</taxon>
        <taxon>Tritrichomonadidae</taxon>
        <taxon>Tritrichomonas</taxon>
    </lineage>
</organism>
<dbReference type="EMBL" id="MLAK01000823">
    <property type="protein sequence ID" value="OHT03556.1"/>
    <property type="molecule type" value="Genomic_DNA"/>
</dbReference>
<evidence type="ECO:0000313" key="1">
    <source>
        <dbReference type="EMBL" id="OHT03556.1"/>
    </source>
</evidence>
<dbReference type="RefSeq" id="XP_068356692.1">
    <property type="nucleotide sequence ID" value="XM_068506543.1"/>
</dbReference>
<accession>A0A1J4K1D6</accession>
<dbReference type="AlphaFoldDB" id="A0A1J4K1D6"/>
<dbReference type="OrthoDB" id="10564678at2759"/>
<evidence type="ECO:0000313" key="2">
    <source>
        <dbReference type="Proteomes" id="UP000179807"/>
    </source>
</evidence>
<reference evidence="1" key="1">
    <citation type="submission" date="2016-10" db="EMBL/GenBank/DDBJ databases">
        <authorList>
            <person name="Benchimol M."/>
            <person name="Almeida L.G."/>
            <person name="Vasconcelos A.T."/>
            <person name="Perreira-Neves A."/>
            <person name="Rosa I.A."/>
            <person name="Tasca T."/>
            <person name="Bogo M.R."/>
            <person name="de Souza W."/>
        </authorList>
    </citation>
    <scope>NUCLEOTIDE SEQUENCE [LARGE SCALE GENOMIC DNA]</scope>
    <source>
        <strain evidence="1">K</strain>
    </source>
</reference>
<keyword evidence="2" id="KW-1185">Reference proteome</keyword>
<comment type="caution">
    <text evidence="1">The sequence shown here is derived from an EMBL/GenBank/DDBJ whole genome shotgun (WGS) entry which is preliminary data.</text>
</comment>
<protein>
    <submittedName>
        <fullName evidence="1">Uncharacterized protein</fullName>
    </submittedName>
</protein>
<name>A0A1J4K1D6_9EUKA</name>
<proteinExistence type="predicted"/>